<dbReference type="Proteomes" id="UP001610334">
    <property type="component" value="Unassembled WGS sequence"/>
</dbReference>
<keyword evidence="4" id="KW-1185">Reference proteome</keyword>
<gene>
    <name evidence="3" type="ORF">BJX63DRAFT_315547</name>
</gene>
<name>A0ABR4H4S5_9EURO</name>
<sequence>MRAGSPQLLLLLVDRLLTSRPAALWSSMHHRCLSRRKPPLDPGPETRKRQTRKPLPGNTIGIIGRCRGDNSKAIGRCDPVVGQSTLDYCVPAFPAILRVRVSCCQNHLHLLQPPLFDQVNSLWRAS</sequence>
<dbReference type="EMBL" id="JBFXLT010000071">
    <property type="protein sequence ID" value="KAL2810439.1"/>
    <property type="molecule type" value="Genomic_DNA"/>
</dbReference>
<feature type="signal peptide" evidence="2">
    <location>
        <begin position="1"/>
        <end position="18"/>
    </location>
</feature>
<protein>
    <recommendedName>
        <fullName evidence="5">Secreted protein</fullName>
    </recommendedName>
</protein>
<evidence type="ECO:0008006" key="5">
    <source>
        <dbReference type="Google" id="ProtNLM"/>
    </source>
</evidence>
<evidence type="ECO:0000313" key="3">
    <source>
        <dbReference type="EMBL" id="KAL2810439.1"/>
    </source>
</evidence>
<feature type="region of interest" description="Disordered" evidence="1">
    <location>
        <begin position="34"/>
        <end position="58"/>
    </location>
</feature>
<keyword evidence="2" id="KW-0732">Signal</keyword>
<proteinExistence type="predicted"/>
<comment type="caution">
    <text evidence="3">The sequence shown here is derived from an EMBL/GenBank/DDBJ whole genome shotgun (WGS) entry which is preliminary data.</text>
</comment>
<evidence type="ECO:0000256" key="2">
    <source>
        <dbReference type="SAM" id="SignalP"/>
    </source>
</evidence>
<organism evidence="3 4">
    <name type="scientific">Aspergillus granulosus</name>
    <dbReference type="NCBI Taxonomy" id="176169"/>
    <lineage>
        <taxon>Eukaryota</taxon>
        <taxon>Fungi</taxon>
        <taxon>Dikarya</taxon>
        <taxon>Ascomycota</taxon>
        <taxon>Pezizomycotina</taxon>
        <taxon>Eurotiomycetes</taxon>
        <taxon>Eurotiomycetidae</taxon>
        <taxon>Eurotiales</taxon>
        <taxon>Aspergillaceae</taxon>
        <taxon>Aspergillus</taxon>
        <taxon>Aspergillus subgen. Nidulantes</taxon>
    </lineage>
</organism>
<evidence type="ECO:0000313" key="4">
    <source>
        <dbReference type="Proteomes" id="UP001610334"/>
    </source>
</evidence>
<reference evidence="3 4" key="1">
    <citation type="submission" date="2024-07" db="EMBL/GenBank/DDBJ databases">
        <title>Section-level genome sequencing and comparative genomics of Aspergillus sections Usti and Cavernicolus.</title>
        <authorList>
            <consortium name="Lawrence Berkeley National Laboratory"/>
            <person name="Nybo J.L."/>
            <person name="Vesth T.C."/>
            <person name="Theobald S."/>
            <person name="Frisvad J.C."/>
            <person name="Larsen T.O."/>
            <person name="Kjaerboelling I."/>
            <person name="Rothschild-Mancinelli K."/>
            <person name="Lyhne E.K."/>
            <person name="Kogle M.E."/>
            <person name="Barry K."/>
            <person name="Clum A."/>
            <person name="Na H."/>
            <person name="Ledsgaard L."/>
            <person name="Lin J."/>
            <person name="Lipzen A."/>
            <person name="Kuo A."/>
            <person name="Riley R."/>
            <person name="Mondo S."/>
            <person name="Labutti K."/>
            <person name="Haridas S."/>
            <person name="Pangalinan J."/>
            <person name="Salamov A.A."/>
            <person name="Simmons B.A."/>
            <person name="Magnuson J.K."/>
            <person name="Chen J."/>
            <person name="Drula E."/>
            <person name="Henrissat B."/>
            <person name="Wiebenga A."/>
            <person name="Lubbers R.J."/>
            <person name="Gomes A.C."/>
            <person name="Makela M.R."/>
            <person name="Stajich J."/>
            <person name="Grigoriev I.V."/>
            <person name="Mortensen U.H."/>
            <person name="De Vries R.P."/>
            <person name="Baker S.E."/>
            <person name="Andersen M.R."/>
        </authorList>
    </citation>
    <scope>NUCLEOTIDE SEQUENCE [LARGE SCALE GENOMIC DNA]</scope>
    <source>
        <strain evidence="3 4">CBS 588.65</strain>
    </source>
</reference>
<feature type="chain" id="PRO_5046467779" description="Secreted protein" evidence="2">
    <location>
        <begin position="19"/>
        <end position="126"/>
    </location>
</feature>
<accession>A0ABR4H4S5</accession>
<evidence type="ECO:0000256" key="1">
    <source>
        <dbReference type="SAM" id="MobiDB-lite"/>
    </source>
</evidence>